<dbReference type="InterPro" id="IPR011009">
    <property type="entry name" value="Kinase-like_dom_sf"/>
</dbReference>
<gene>
    <name evidence="1" type="ORF">M413DRAFT_438236</name>
</gene>
<dbReference type="SUPFAM" id="SSF56112">
    <property type="entry name" value="Protein kinase-like (PK-like)"/>
    <property type="match status" value="1"/>
</dbReference>
<name>A0A0C2Z7G6_HEBCY</name>
<dbReference type="InterPro" id="IPR051035">
    <property type="entry name" value="Mito_inheritance_9"/>
</dbReference>
<reference evidence="2" key="2">
    <citation type="submission" date="2015-01" db="EMBL/GenBank/DDBJ databases">
        <title>Evolutionary Origins and Diversification of the Mycorrhizal Mutualists.</title>
        <authorList>
            <consortium name="DOE Joint Genome Institute"/>
            <consortium name="Mycorrhizal Genomics Consortium"/>
            <person name="Kohler A."/>
            <person name="Kuo A."/>
            <person name="Nagy L.G."/>
            <person name="Floudas D."/>
            <person name="Copeland A."/>
            <person name="Barry K.W."/>
            <person name="Cichocki N."/>
            <person name="Veneault-Fourrey C."/>
            <person name="LaButti K."/>
            <person name="Lindquist E.A."/>
            <person name="Lipzen A."/>
            <person name="Lundell T."/>
            <person name="Morin E."/>
            <person name="Murat C."/>
            <person name="Riley R."/>
            <person name="Ohm R."/>
            <person name="Sun H."/>
            <person name="Tunlid A."/>
            <person name="Henrissat B."/>
            <person name="Grigoriev I.V."/>
            <person name="Hibbett D.S."/>
            <person name="Martin F."/>
        </authorList>
    </citation>
    <scope>NUCLEOTIDE SEQUENCE [LARGE SCALE GENOMIC DNA]</scope>
    <source>
        <strain evidence="2">h7</strain>
    </source>
</reference>
<reference evidence="1 2" key="1">
    <citation type="submission" date="2014-04" db="EMBL/GenBank/DDBJ databases">
        <authorList>
            <consortium name="DOE Joint Genome Institute"/>
            <person name="Kuo A."/>
            <person name="Gay G."/>
            <person name="Dore J."/>
            <person name="Kohler A."/>
            <person name="Nagy L.G."/>
            <person name="Floudas D."/>
            <person name="Copeland A."/>
            <person name="Barry K.W."/>
            <person name="Cichocki N."/>
            <person name="Veneault-Fourrey C."/>
            <person name="LaButti K."/>
            <person name="Lindquist E.A."/>
            <person name="Lipzen A."/>
            <person name="Lundell T."/>
            <person name="Morin E."/>
            <person name="Murat C."/>
            <person name="Sun H."/>
            <person name="Tunlid A."/>
            <person name="Henrissat B."/>
            <person name="Grigoriev I.V."/>
            <person name="Hibbett D.S."/>
            <person name="Martin F."/>
            <person name="Nordberg H.P."/>
            <person name="Cantor M.N."/>
            <person name="Hua S.X."/>
        </authorList>
    </citation>
    <scope>NUCLEOTIDE SEQUENCE [LARGE SCALE GENOMIC DNA]</scope>
    <source>
        <strain evidence="2">h7</strain>
    </source>
</reference>
<dbReference type="Proteomes" id="UP000053424">
    <property type="component" value="Unassembled WGS sequence"/>
</dbReference>
<dbReference type="AlphaFoldDB" id="A0A0C2Z7G6"/>
<proteinExistence type="predicted"/>
<keyword evidence="2" id="KW-1185">Reference proteome</keyword>
<dbReference type="OrthoDB" id="2968323at2759"/>
<dbReference type="GO" id="GO:0005739">
    <property type="term" value="C:mitochondrion"/>
    <property type="evidence" value="ECO:0007669"/>
    <property type="project" value="TreeGrafter"/>
</dbReference>
<dbReference type="PANTHER" id="PTHR36091">
    <property type="entry name" value="ALTERED INHERITANCE OF MITOCHONDRIA PROTEIN 9, MITOCHONDRIAL"/>
    <property type="match status" value="1"/>
</dbReference>
<organism evidence="1 2">
    <name type="scientific">Hebeloma cylindrosporum</name>
    <dbReference type="NCBI Taxonomy" id="76867"/>
    <lineage>
        <taxon>Eukaryota</taxon>
        <taxon>Fungi</taxon>
        <taxon>Dikarya</taxon>
        <taxon>Basidiomycota</taxon>
        <taxon>Agaricomycotina</taxon>
        <taxon>Agaricomycetes</taxon>
        <taxon>Agaricomycetidae</taxon>
        <taxon>Agaricales</taxon>
        <taxon>Agaricineae</taxon>
        <taxon>Hymenogastraceae</taxon>
        <taxon>Hebeloma</taxon>
    </lineage>
</organism>
<sequence length="560" mass="63314">MFSKAKSVWSTLALGARKASTEEVNPFFTFTSGRWLCNNKAQVNSRYTPFNVDGLQRVASRVMGSQVQSMEKMAESLNRVFLLKFQNGEQVIARIPTPLSGPAHFSTASEVATMDFLGRLGIPVPKVLAWSSRAQSTEVESEFIIMEKADGVPLIKIWDTVDQVDLVTKLAQLHRPLLDLRFTHYGSLYYKSDVDVSHASTTDFLETIPAGLDISPFCMGPIARRDFWENERISMEVNRGPWASALEYMVDVVVREQTWIDRYATPHVHDDFLCGLPLQGKQDDHIELLEYYKYMLPDLVPEDRRYLCGHLWHPDLHAANLFVVPSGPATADEKIQANITSCIDWQGAWVGAAFLQLTVPVMFRALGAGPEALNLPPHFETLDADTRKEAERFHNEAVLNKLFETLTLPDIAQLPALAERRGLEDLAQGTWRTGLLPFREILIKVMKQWSDIAGPGKKCPVDFTPAECEEHAEAYAYWAKHRARAAALDEEFSLDEFGYVAGDEAHFLSVQAQLEKRRKEWIASGNTNEERMVKAVLWPYRDTLLDNPRSHLMVDTKTLC</sequence>
<accession>A0A0C2Z7G6</accession>
<evidence type="ECO:0000313" key="1">
    <source>
        <dbReference type="EMBL" id="KIM49072.1"/>
    </source>
</evidence>
<protein>
    <submittedName>
        <fullName evidence="1">Uncharacterized protein</fullName>
    </submittedName>
</protein>
<evidence type="ECO:0000313" key="2">
    <source>
        <dbReference type="Proteomes" id="UP000053424"/>
    </source>
</evidence>
<dbReference type="HOGENOM" id="CLU_019189_13_1_1"/>
<dbReference type="PANTHER" id="PTHR36091:SF2">
    <property type="entry name" value="AMINOGLYCOSIDE PHOSPHOTRANSFERASE DOMAIN-CONTAINING PROTEIN"/>
    <property type="match status" value="1"/>
</dbReference>
<dbReference type="STRING" id="686832.A0A0C2Z7G6"/>
<dbReference type="EMBL" id="KN831768">
    <property type="protein sequence ID" value="KIM49072.1"/>
    <property type="molecule type" value="Genomic_DNA"/>
</dbReference>